<reference evidence="4" key="1">
    <citation type="submission" date="2012-12" db="EMBL/GenBank/DDBJ databases">
        <authorList>
            <person name="Hellsten U."/>
            <person name="Grimwood J."/>
            <person name="Chapman J.A."/>
            <person name="Shapiro H."/>
            <person name="Aerts A."/>
            <person name="Otillar R.P."/>
            <person name="Terry A.Y."/>
            <person name="Boore J.L."/>
            <person name="Simakov O."/>
            <person name="Marletaz F."/>
            <person name="Cho S.-J."/>
            <person name="Edsinger-Gonzales E."/>
            <person name="Havlak P."/>
            <person name="Kuo D.-H."/>
            <person name="Larsson T."/>
            <person name="Lv J."/>
            <person name="Arendt D."/>
            <person name="Savage R."/>
            <person name="Osoegawa K."/>
            <person name="de Jong P."/>
            <person name="Lindberg D.R."/>
            <person name="Seaver E.C."/>
            <person name="Weisblat D.A."/>
            <person name="Putnam N.H."/>
            <person name="Grigoriev I.V."/>
            <person name="Rokhsar D.S."/>
        </authorList>
    </citation>
    <scope>NUCLEOTIDE SEQUENCE</scope>
    <source>
        <strain evidence="4">I ESC-2004</strain>
    </source>
</reference>
<dbReference type="EnsemblMetazoa" id="CapteT196284">
    <property type="protein sequence ID" value="CapteP196284"/>
    <property type="gene ID" value="CapteG196284"/>
</dbReference>
<gene>
    <name evidence="2" type="ORF">CAPTEDRAFT_196284</name>
</gene>
<reference evidence="3" key="3">
    <citation type="submission" date="2015-06" db="UniProtKB">
        <authorList>
            <consortium name="EnsemblMetazoa"/>
        </authorList>
    </citation>
    <scope>IDENTIFICATION</scope>
</reference>
<evidence type="ECO:0000313" key="3">
    <source>
        <dbReference type="EnsemblMetazoa" id="CapteP196284"/>
    </source>
</evidence>
<protein>
    <submittedName>
        <fullName evidence="2 3">Uncharacterized protein</fullName>
    </submittedName>
</protein>
<accession>R7T8Y3</accession>
<organism evidence="2">
    <name type="scientific">Capitella teleta</name>
    <name type="common">Polychaete worm</name>
    <dbReference type="NCBI Taxonomy" id="283909"/>
    <lineage>
        <taxon>Eukaryota</taxon>
        <taxon>Metazoa</taxon>
        <taxon>Spiralia</taxon>
        <taxon>Lophotrochozoa</taxon>
        <taxon>Annelida</taxon>
        <taxon>Polychaeta</taxon>
        <taxon>Sedentaria</taxon>
        <taxon>Scolecida</taxon>
        <taxon>Capitellidae</taxon>
        <taxon>Capitella</taxon>
    </lineage>
</organism>
<proteinExistence type="predicted"/>
<dbReference type="HOGENOM" id="CLU_2006073_0_0_1"/>
<sequence>MDGVGRSSVEVEGKSTGTCRHTRRGMDSPGEADGAVLKGHPQPAAEEPPSAGDRLAPPGTLEGNLLGDPERPDEIVRVCVGNSPVGSGESNPVIPDPVFGFLDGDPERSLELLAEFNRLINTLY</sequence>
<keyword evidence="4" id="KW-1185">Reference proteome</keyword>
<dbReference type="EMBL" id="KB312101">
    <property type="protein sequence ID" value="ELT87860.1"/>
    <property type="molecule type" value="Genomic_DNA"/>
</dbReference>
<dbReference type="Proteomes" id="UP000014760">
    <property type="component" value="Unassembled WGS sequence"/>
</dbReference>
<name>R7T8Y3_CAPTE</name>
<dbReference type="AlphaFoldDB" id="R7T8Y3"/>
<evidence type="ECO:0000313" key="2">
    <source>
        <dbReference type="EMBL" id="ELT87860.1"/>
    </source>
</evidence>
<evidence type="ECO:0000256" key="1">
    <source>
        <dbReference type="SAM" id="MobiDB-lite"/>
    </source>
</evidence>
<feature type="region of interest" description="Disordered" evidence="1">
    <location>
        <begin position="1"/>
        <end position="73"/>
    </location>
</feature>
<dbReference type="EMBL" id="AMQN01003535">
    <property type="status" value="NOT_ANNOTATED_CDS"/>
    <property type="molecule type" value="Genomic_DNA"/>
</dbReference>
<reference evidence="2 4" key="2">
    <citation type="journal article" date="2013" name="Nature">
        <title>Insights into bilaterian evolution from three spiralian genomes.</title>
        <authorList>
            <person name="Simakov O."/>
            <person name="Marletaz F."/>
            <person name="Cho S.J."/>
            <person name="Edsinger-Gonzales E."/>
            <person name="Havlak P."/>
            <person name="Hellsten U."/>
            <person name="Kuo D.H."/>
            <person name="Larsson T."/>
            <person name="Lv J."/>
            <person name="Arendt D."/>
            <person name="Savage R."/>
            <person name="Osoegawa K."/>
            <person name="de Jong P."/>
            <person name="Grimwood J."/>
            <person name="Chapman J.A."/>
            <person name="Shapiro H."/>
            <person name="Aerts A."/>
            <person name="Otillar R.P."/>
            <person name="Terry A.Y."/>
            <person name="Boore J.L."/>
            <person name="Grigoriev I.V."/>
            <person name="Lindberg D.R."/>
            <person name="Seaver E.C."/>
            <person name="Weisblat D.A."/>
            <person name="Putnam N.H."/>
            <person name="Rokhsar D.S."/>
        </authorList>
    </citation>
    <scope>NUCLEOTIDE SEQUENCE</scope>
    <source>
        <strain evidence="2 4">I ESC-2004</strain>
    </source>
</reference>
<evidence type="ECO:0000313" key="4">
    <source>
        <dbReference type="Proteomes" id="UP000014760"/>
    </source>
</evidence>